<dbReference type="GO" id="GO:0030163">
    <property type="term" value="P:protein catabolic process"/>
    <property type="evidence" value="ECO:0007669"/>
    <property type="project" value="InterPro"/>
</dbReference>
<dbReference type="InterPro" id="IPR003769">
    <property type="entry name" value="ClpS_core"/>
</dbReference>
<comment type="caution">
    <text evidence="3">The sequence shown here is derived from an EMBL/GenBank/DDBJ whole genome shotgun (WGS) entry which is preliminary data.</text>
</comment>
<comment type="similarity">
    <text evidence="1">Belongs to the ClpS family.</text>
</comment>
<evidence type="ECO:0000259" key="2">
    <source>
        <dbReference type="Pfam" id="PF02617"/>
    </source>
</evidence>
<sequence>MAEHHRPDFDSDILLEDELKEPRKFRVLMHNDDYTTMDFVILILVEVFRKTTQQATQIMLSIHEKGTGECGVYTAEVAETKIAVVRARAKEAGYPLKCTMEEV</sequence>
<dbReference type="InterPro" id="IPR014719">
    <property type="entry name" value="Ribosomal_bL12_C/ClpS-like"/>
</dbReference>
<gene>
    <name evidence="1" type="primary">clpS</name>
    <name evidence="3" type="ORF">SP90_14855</name>
</gene>
<name>A0A1B7X9J3_9BACT</name>
<proteinExistence type="inferred from homology"/>
<accession>A0A1B7X9J3</accession>
<evidence type="ECO:0000256" key="1">
    <source>
        <dbReference type="HAMAP-Rule" id="MF_00302"/>
    </source>
</evidence>
<dbReference type="GO" id="GO:0006508">
    <property type="term" value="P:proteolysis"/>
    <property type="evidence" value="ECO:0007669"/>
    <property type="project" value="UniProtKB-UniRule"/>
</dbReference>
<dbReference type="PATRIC" id="fig|1560234.3.peg.2250"/>
<protein>
    <recommendedName>
        <fullName evidence="1">ATP-dependent Clp protease adapter protein ClpS</fullName>
    </recommendedName>
</protein>
<dbReference type="PANTHER" id="PTHR33473">
    <property type="entry name" value="ATP-DEPENDENT CLP PROTEASE ADAPTER PROTEIN CLPS1, CHLOROPLASTIC"/>
    <property type="match status" value="1"/>
</dbReference>
<dbReference type="Pfam" id="PF02617">
    <property type="entry name" value="ClpS"/>
    <property type="match status" value="1"/>
</dbReference>
<dbReference type="AlphaFoldDB" id="A0A1B7X9J3"/>
<feature type="domain" description="Adaptor protein ClpS core" evidence="2">
    <location>
        <begin position="20"/>
        <end position="99"/>
    </location>
</feature>
<dbReference type="GO" id="GO:0008233">
    <property type="term" value="F:peptidase activity"/>
    <property type="evidence" value="ECO:0007669"/>
    <property type="project" value="UniProtKB-KW"/>
</dbReference>
<dbReference type="PANTHER" id="PTHR33473:SF19">
    <property type="entry name" value="ATP-DEPENDENT CLP PROTEASE ADAPTER PROTEIN CLPS"/>
    <property type="match status" value="1"/>
</dbReference>
<dbReference type="RefSeq" id="WP_066858032.1">
    <property type="nucleotide sequence ID" value="NZ_JXMS01000032.1"/>
</dbReference>
<keyword evidence="3" id="KW-0645">Protease</keyword>
<dbReference type="InterPro" id="IPR022935">
    <property type="entry name" value="ClpS"/>
</dbReference>
<dbReference type="OrthoDB" id="9796121at2"/>
<comment type="subunit">
    <text evidence="1">Binds to the N-terminal domain of the chaperone ClpA.</text>
</comment>
<evidence type="ECO:0000313" key="4">
    <source>
        <dbReference type="Proteomes" id="UP000091979"/>
    </source>
</evidence>
<dbReference type="Proteomes" id="UP000091979">
    <property type="component" value="Unassembled WGS sequence"/>
</dbReference>
<keyword evidence="3" id="KW-0378">Hydrolase</keyword>
<dbReference type="EMBL" id="JXMS01000032">
    <property type="protein sequence ID" value="OBQ46045.1"/>
    <property type="molecule type" value="Genomic_DNA"/>
</dbReference>
<dbReference type="HAMAP" id="MF_00302">
    <property type="entry name" value="ClpS"/>
    <property type="match status" value="1"/>
</dbReference>
<dbReference type="SUPFAM" id="SSF54736">
    <property type="entry name" value="ClpS-like"/>
    <property type="match status" value="1"/>
</dbReference>
<keyword evidence="4" id="KW-1185">Reference proteome</keyword>
<comment type="function">
    <text evidence="1">Involved in the modulation of the specificity of the ClpAP-mediated ATP-dependent protein degradation.</text>
</comment>
<organism evidence="3 4">
    <name type="scientific">Halodesulfovibrio spirochaetisodalis</name>
    <dbReference type="NCBI Taxonomy" id="1560234"/>
    <lineage>
        <taxon>Bacteria</taxon>
        <taxon>Pseudomonadati</taxon>
        <taxon>Thermodesulfobacteriota</taxon>
        <taxon>Desulfovibrionia</taxon>
        <taxon>Desulfovibrionales</taxon>
        <taxon>Desulfovibrionaceae</taxon>
        <taxon>Halodesulfovibrio</taxon>
    </lineage>
</organism>
<dbReference type="FunFam" id="3.30.1390.10:FF:000002">
    <property type="entry name" value="ATP-dependent Clp protease adapter protein ClpS"/>
    <property type="match status" value="1"/>
</dbReference>
<dbReference type="Gene3D" id="3.30.1390.10">
    <property type="match status" value="1"/>
</dbReference>
<dbReference type="STRING" id="1560234.SP90_14855"/>
<evidence type="ECO:0000313" key="3">
    <source>
        <dbReference type="EMBL" id="OBQ46045.1"/>
    </source>
</evidence>
<reference evidence="3 4" key="1">
    <citation type="submission" date="2015-01" db="EMBL/GenBank/DDBJ databases">
        <title>Desulfovibrio sp. JC271 draft genome sequence.</title>
        <authorList>
            <person name="Shivani Y."/>
            <person name="Subhash Y."/>
            <person name="Sasikala C."/>
            <person name="Ramana C.V."/>
        </authorList>
    </citation>
    <scope>NUCLEOTIDE SEQUENCE [LARGE SCALE GENOMIC DNA]</scope>
    <source>
        <strain evidence="3 4">JC271</strain>
    </source>
</reference>